<dbReference type="Proteomes" id="UP001152747">
    <property type="component" value="Unassembled WGS sequence"/>
</dbReference>
<dbReference type="InterPro" id="IPR043144">
    <property type="entry name" value="Mal/L-sulf/L-lact_DH-like_ah"/>
</dbReference>
<dbReference type="PANTHER" id="PTHR11091">
    <property type="entry name" value="OXIDOREDUCTASE-RELATED"/>
    <property type="match status" value="1"/>
</dbReference>
<sequence length="105" mass="11661">MQSISRVFRGRQNATGYQSILLSKIITNKRNQFIVSISSSSFSTSRTTKMAAPGEKIVPVEEMRRFMIESMTTVGTTESHATQLANVLLEGDIRGHYSHGLNRLG</sequence>
<evidence type="ECO:0000256" key="1">
    <source>
        <dbReference type="ARBA" id="ARBA00006056"/>
    </source>
</evidence>
<name>A0A9P1IBN9_9PELO</name>
<keyword evidence="3" id="KW-1185">Reference proteome</keyword>
<comment type="similarity">
    <text evidence="1">Belongs to the LDH2/MDH2 oxidoreductase family.</text>
</comment>
<evidence type="ECO:0000313" key="3">
    <source>
        <dbReference type="Proteomes" id="UP001152747"/>
    </source>
</evidence>
<organism evidence="2 3">
    <name type="scientific">Caenorhabditis angaria</name>
    <dbReference type="NCBI Taxonomy" id="860376"/>
    <lineage>
        <taxon>Eukaryota</taxon>
        <taxon>Metazoa</taxon>
        <taxon>Ecdysozoa</taxon>
        <taxon>Nematoda</taxon>
        <taxon>Chromadorea</taxon>
        <taxon>Rhabditida</taxon>
        <taxon>Rhabditina</taxon>
        <taxon>Rhabditomorpha</taxon>
        <taxon>Rhabditoidea</taxon>
        <taxon>Rhabditidae</taxon>
        <taxon>Peloderinae</taxon>
        <taxon>Caenorhabditis</taxon>
    </lineage>
</organism>
<dbReference type="GO" id="GO:0016491">
    <property type="term" value="F:oxidoreductase activity"/>
    <property type="evidence" value="ECO:0007669"/>
    <property type="project" value="InterPro"/>
</dbReference>
<dbReference type="InterPro" id="IPR003767">
    <property type="entry name" value="Malate/L-lactate_DH-like"/>
</dbReference>
<comment type="caution">
    <text evidence="2">The sequence shown here is derived from an EMBL/GenBank/DDBJ whole genome shotgun (WGS) entry which is preliminary data.</text>
</comment>
<dbReference type="AlphaFoldDB" id="A0A9P1IBN9"/>
<dbReference type="EMBL" id="CANHGI010000002">
    <property type="protein sequence ID" value="CAI5441795.1"/>
    <property type="molecule type" value="Genomic_DNA"/>
</dbReference>
<reference evidence="2" key="1">
    <citation type="submission" date="2022-11" db="EMBL/GenBank/DDBJ databases">
        <authorList>
            <person name="Kikuchi T."/>
        </authorList>
    </citation>
    <scope>NUCLEOTIDE SEQUENCE</scope>
    <source>
        <strain evidence="2">PS1010</strain>
    </source>
</reference>
<evidence type="ECO:0008006" key="4">
    <source>
        <dbReference type="Google" id="ProtNLM"/>
    </source>
</evidence>
<dbReference type="OrthoDB" id="7881616at2759"/>
<dbReference type="PANTHER" id="PTHR11091:SF0">
    <property type="entry name" value="MALATE DEHYDROGENASE"/>
    <property type="match status" value="1"/>
</dbReference>
<dbReference type="Pfam" id="PF02615">
    <property type="entry name" value="Ldh_2"/>
    <property type="match status" value="1"/>
</dbReference>
<proteinExistence type="inferred from homology"/>
<evidence type="ECO:0000313" key="2">
    <source>
        <dbReference type="EMBL" id="CAI5441795.1"/>
    </source>
</evidence>
<dbReference type="Gene3D" id="1.10.1530.10">
    <property type="match status" value="1"/>
</dbReference>
<accession>A0A9P1IBN9</accession>
<dbReference type="InterPro" id="IPR036111">
    <property type="entry name" value="Mal/L-sulfo/L-lacto_DH-like_sf"/>
</dbReference>
<dbReference type="SUPFAM" id="SSF89733">
    <property type="entry name" value="L-sulfolactate dehydrogenase-like"/>
    <property type="match status" value="1"/>
</dbReference>
<protein>
    <recommendedName>
        <fullName evidence="4">Malate dehydrogenase</fullName>
    </recommendedName>
</protein>
<gene>
    <name evidence="2" type="ORF">CAMP_LOCUS4432</name>
</gene>